<name>A0A9W8MF94_9AGAR</name>
<sequence length="751" mass="82879">MVPPGEQRGKPRKRDRIKNFLKDPFGSRTGSPSQSRNTSHLTAAGGTGTSSRPAHDVAVPTPPAENATASEIQSDQDNIDTAIAQNEENTFIFSTSTPDHNGPSQVSSPFPPSERLTRPRREGEVQGTTTYVGSPIHDHGAAVVEGNPSDLSSPAQSKVPATAANELQESTAHVEHEHQSVELAGKIYEGVKITLRKVVEVSDVLTPLKSVAAGLLVICDTIDAYGENKEGFNALLKRVDVLSKIMVACPPDVPQEVKDRFDGLLRTLEEKQKMLQAKVDPTRSGLERVMLVAQDKQMVLKITQEVRFAIEIAMFDAIIENRAQTFQIVSGVDWLKERFSVIEDLTMTTGTIKRTIQLLKRSNTLQKLGGVEGAEYSNAKRGPGNPTEMELKDQYLKLILLPAEKTFASDELFVLAVDALDECKDQDAVRLFIAAIVSQKPTIALKFFLTSRPEISLRESFELSRHHGWLRLHDIEADIVRADILLYLNDRFRSISILYNHYQANWPPPEIQTIAKVSGTLFIIAATMVTYVATYSGNRLKRFQELGQPSANVQLSGIEALYSSILAEAFTDLKQEEADMILSCLSLLLTAQKPVSVENYATLLNTDISAIREAFKLLHSVIQVPDEHCDSAPISIFHASFVDYLTSKSCHAKACFTLMDSGLHLGISGAKTSYQGNDDQPAPLEIESALAYACTTWGDHVLYAGVTKPLQQQIQEFVETMRVLYWVEALSALKDINYACNTLWKISKVSI</sequence>
<reference evidence="4" key="1">
    <citation type="submission" date="2022-06" db="EMBL/GenBank/DDBJ databases">
        <title>Genome Sequence of Candolleomyces eurysporus.</title>
        <authorList>
            <person name="Buettner E."/>
        </authorList>
    </citation>
    <scope>NUCLEOTIDE SEQUENCE</scope>
    <source>
        <strain evidence="4">VTCC 930004</strain>
    </source>
</reference>
<feature type="region of interest" description="Disordered" evidence="2">
    <location>
        <begin position="1"/>
        <end position="72"/>
    </location>
</feature>
<feature type="compositionally biased region" description="Basic and acidic residues" evidence="2">
    <location>
        <begin position="115"/>
        <end position="124"/>
    </location>
</feature>
<proteinExistence type="predicted"/>
<feature type="compositionally biased region" description="Polar residues" evidence="2">
    <location>
        <begin position="93"/>
        <end position="108"/>
    </location>
</feature>
<keyword evidence="5" id="KW-1185">Reference proteome</keyword>
<feature type="compositionally biased region" description="Polar residues" evidence="2">
    <location>
        <begin position="28"/>
        <end position="41"/>
    </location>
</feature>
<evidence type="ECO:0000256" key="2">
    <source>
        <dbReference type="SAM" id="MobiDB-lite"/>
    </source>
</evidence>
<organism evidence="4 5">
    <name type="scientific">Candolleomyces eurysporus</name>
    <dbReference type="NCBI Taxonomy" id="2828524"/>
    <lineage>
        <taxon>Eukaryota</taxon>
        <taxon>Fungi</taxon>
        <taxon>Dikarya</taxon>
        <taxon>Basidiomycota</taxon>
        <taxon>Agaricomycotina</taxon>
        <taxon>Agaricomycetes</taxon>
        <taxon>Agaricomycetidae</taxon>
        <taxon>Agaricales</taxon>
        <taxon>Agaricineae</taxon>
        <taxon>Psathyrellaceae</taxon>
        <taxon>Candolleomyces</taxon>
    </lineage>
</organism>
<dbReference type="EMBL" id="JANBPK010000969">
    <property type="protein sequence ID" value="KAJ2927667.1"/>
    <property type="molecule type" value="Genomic_DNA"/>
</dbReference>
<dbReference type="InterPro" id="IPR056884">
    <property type="entry name" value="NPHP3-like_N"/>
</dbReference>
<protein>
    <recommendedName>
        <fullName evidence="3">Nephrocystin 3-like N-terminal domain-containing protein</fullName>
    </recommendedName>
</protein>
<dbReference type="Proteomes" id="UP001140091">
    <property type="component" value="Unassembled WGS sequence"/>
</dbReference>
<accession>A0A9W8MF94</accession>
<feature type="domain" description="Nephrocystin 3-like N-terminal" evidence="3">
    <location>
        <begin position="407"/>
        <end position="452"/>
    </location>
</feature>
<keyword evidence="1" id="KW-0677">Repeat</keyword>
<feature type="non-terminal residue" evidence="4">
    <location>
        <position position="1"/>
    </location>
</feature>
<dbReference type="InterPro" id="IPR059179">
    <property type="entry name" value="MLKL-like_MCAfunc"/>
</dbReference>
<dbReference type="AlphaFoldDB" id="A0A9W8MF94"/>
<gene>
    <name evidence="4" type="ORF">H1R20_g9431</name>
</gene>
<evidence type="ECO:0000256" key="1">
    <source>
        <dbReference type="ARBA" id="ARBA00022737"/>
    </source>
</evidence>
<dbReference type="PANTHER" id="PTHR10039">
    <property type="entry name" value="AMELOGENIN"/>
    <property type="match status" value="1"/>
</dbReference>
<evidence type="ECO:0000313" key="4">
    <source>
        <dbReference type="EMBL" id="KAJ2927667.1"/>
    </source>
</evidence>
<comment type="caution">
    <text evidence="4">The sequence shown here is derived from an EMBL/GenBank/DDBJ whole genome shotgun (WGS) entry which is preliminary data.</text>
</comment>
<dbReference type="OrthoDB" id="1577640at2759"/>
<evidence type="ECO:0000313" key="5">
    <source>
        <dbReference type="Proteomes" id="UP001140091"/>
    </source>
</evidence>
<feature type="region of interest" description="Disordered" evidence="2">
    <location>
        <begin position="93"/>
        <end position="139"/>
    </location>
</feature>
<dbReference type="Pfam" id="PF24883">
    <property type="entry name" value="NPHP3_N"/>
    <property type="match status" value="1"/>
</dbReference>
<evidence type="ECO:0000259" key="3">
    <source>
        <dbReference type="Pfam" id="PF24883"/>
    </source>
</evidence>
<dbReference type="CDD" id="cd21037">
    <property type="entry name" value="MLKL_NTD"/>
    <property type="match status" value="1"/>
</dbReference>